<dbReference type="SUPFAM" id="SSF56300">
    <property type="entry name" value="Metallo-dependent phosphatases"/>
    <property type="match status" value="1"/>
</dbReference>
<accession>A0A0C2CUN8</accession>
<evidence type="ECO:0000313" key="1">
    <source>
        <dbReference type="EMBL" id="KIG14836.1"/>
    </source>
</evidence>
<dbReference type="RefSeq" id="WP_052552853.1">
    <property type="nucleotide sequence ID" value="NZ_JMCC02000065.1"/>
</dbReference>
<reference evidence="1 2" key="1">
    <citation type="submission" date="2014-12" db="EMBL/GenBank/DDBJ databases">
        <title>Genome assembly of Enhygromyxa salina DSM 15201.</title>
        <authorList>
            <person name="Sharma G."/>
            <person name="Subramanian S."/>
        </authorList>
    </citation>
    <scope>NUCLEOTIDE SEQUENCE [LARGE SCALE GENOMIC DNA]</scope>
    <source>
        <strain evidence="1 2">DSM 15201</strain>
    </source>
</reference>
<name>A0A0C2CUN8_9BACT</name>
<dbReference type="AlphaFoldDB" id="A0A0C2CUN8"/>
<organism evidence="1 2">
    <name type="scientific">Enhygromyxa salina</name>
    <dbReference type="NCBI Taxonomy" id="215803"/>
    <lineage>
        <taxon>Bacteria</taxon>
        <taxon>Pseudomonadati</taxon>
        <taxon>Myxococcota</taxon>
        <taxon>Polyangia</taxon>
        <taxon>Nannocystales</taxon>
        <taxon>Nannocystaceae</taxon>
        <taxon>Enhygromyxa</taxon>
    </lineage>
</organism>
<evidence type="ECO:0000313" key="2">
    <source>
        <dbReference type="Proteomes" id="UP000031599"/>
    </source>
</evidence>
<dbReference type="InterPro" id="IPR029052">
    <property type="entry name" value="Metallo-depent_PP-like"/>
</dbReference>
<comment type="caution">
    <text evidence="1">The sequence shown here is derived from an EMBL/GenBank/DDBJ whole genome shotgun (WGS) entry which is preliminary data.</text>
</comment>
<proteinExistence type="predicted"/>
<dbReference type="EMBL" id="JMCC02000065">
    <property type="protein sequence ID" value="KIG14836.1"/>
    <property type="molecule type" value="Genomic_DNA"/>
</dbReference>
<gene>
    <name evidence="1" type="ORF">DB30_06289</name>
</gene>
<sequence>MARSIYNLIWIVPPPPGPTIGPVPQRSTATVAARQAHTRGVLLFPAFMTPLVYLEGREAEPWLELLIATELVLTREMVNDQLKISMGLRSEKPVSVAPLFAGAAGNIVVESAGAVDDDGEDIIATHSKFSGILHPSYGEALRAKNVKKVFRVKIRATALPTECPVAEINYSSRERKWTEYGPHEGRAQRYTRMARVGSELSDQMIREMTTRRFGADNSSNPNSLPGRGRYAFPMRGNTVDIQRVDPEHPIQSYHPVFVLTGDDAVAYVNFGHVSDIHINTRWQLLGKSNARVIEYGAGQYENESPEIGGLLAENNRSFHAVLGRVAGGEANAVIVGGDIIDHIRNAYDPEVVLEPHNTPREIWDAMNLEGSAYTQATYPVGIDLLAFYSFIFDAMTRHSKPVFGITGNHDCYVDAFGISPRLNAEVMASRTNEGIPADLNLTFYEALLAFGPSAGLLRSPSSSFDADWFDWFHQVLTPFNDWWFKFPQQSLVGLGWGTSEDLIDPFGGQSGGHLPRSDDAISDPQLALLQQAVNDRAQRRVTLTSHFTFLSYIEGEPMNPGGARSARGTFRLNANTLGTEDYSRFEMGTFETNRATLMNMLAGRQIQCVLTGHSHRRGMHLLGARSGNEIPADLYDTDPGNPHNMCRIPAAQPNAEPVIIVSDSGGPYPRYNRDNEFLGWGSDRPGGTLVKFSQNSGRVTDVRTLTATNRNKARGAVVMDYVDVSAEGAFTNNRMQTQKVPADVNSGAVTSAAPVWYINANLTTQVHTTWGMFIEKLIFAGRHAGRWIHVEATYNRPRNAFEVPVAQTDDFRLWLRNVLQPTRYVSIKMGSRDAFIAGRYDWASYWNFEVMAQAIFEHHPNALGQMIRYVSYRIFRPQREIEITGRNVAWREAPNFDWRMANDPKYAR</sequence>
<protein>
    <submittedName>
        <fullName evidence="1">Uncharacterized protein</fullName>
    </submittedName>
</protein>
<dbReference type="Proteomes" id="UP000031599">
    <property type="component" value="Unassembled WGS sequence"/>
</dbReference>
<dbReference type="Gene3D" id="3.60.21.10">
    <property type="match status" value="1"/>
</dbReference>